<gene>
    <name evidence="4" type="ORF">EJV47_06680</name>
</gene>
<keyword evidence="1" id="KW-1134">Transmembrane beta strand</keyword>
<feature type="signal peptide" evidence="2">
    <location>
        <begin position="1"/>
        <end position="20"/>
    </location>
</feature>
<dbReference type="PROSITE" id="PS52016">
    <property type="entry name" value="TONB_DEPENDENT_REC_3"/>
    <property type="match status" value="1"/>
</dbReference>
<dbReference type="SUPFAM" id="SSF49464">
    <property type="entry name" value="Carboxypeptidase regulatory domain-like"/>
    <property type="match status" value="1"/>
</dbReference>
<evidence type="ECO:0000259" key="3">
    <source>
        <dbReference type="SMART" id="SM01360"/>
    </source>
</evidence>
<comment type="caution">
    <text evidence="4">The sequence shown here is derived from an EMBL/GenBank/DDBJ whole genome shotgun (WGS) entry which is preliminary data.</text>
</comment>
<dbReference type="InterPro" id="IPR037066">
    <property type="entry name" value="Plug_dom_sf"/>
</dbReference>
<comment type="similarity">
    <text evidence="1">Belongs to the TonB-dependent receptor family.</text>
</comment>
<evidence type="ECO:0000256" key="1">
    <source>
        <dbReference type="PROSITE-ProRule" id="PRU01360"/>
    </source>
</evidence>
<dbReference type="InterPro" id="IPR041246">
    <property type="entry name" value="Bact_MG10"/>
</dbReference>
<dbReference type="OrthoDB" id="9767116at2"/>
<sequence>MLRLLLCGLCLLWLAAPLRAQQRLAQARQSSYLTKVFRLTNEQARFLYEHNLHGARPEFFRQPVDSFPTDSTRFYQRRPLPPGYYLVAHTEGPQLVYWLRSETDRLVTVLDNQVDLVLVVRDSLGRLLGEAAQVQLRRRPVPYDAATRTHRRARAGRAGLVAVTYRGRTTFHSLERTFPAPPDYMDEEGWDRLGMQLAALPPKLLRGVKRVAYGIPLGYLVVPTRRLILDVVHFRYTTTGVVGMGRSVFSEEVREERQQRRRGQRSNWARRQQWTSYVAFSKPRYRPSGDTLRLKMRLLHRPDGRPLRRRMVLWLGGPDGTSKKLAELRPVRPGSYEYTLPLTDSLGLRADNVVQVRLATPRGLTLASGQFRLEDYELNNTKYTLRVGEKEHRRGAQQAFFLRGTDANDLSLLDARVTLSVTPAGPPAAFAGRSVFVPDTLWRHAGPLDAAGETRLELPARVLPAADLRYQVQATFLNADNERHAESATVSYQLDPGQLSAELHGDSVRLRYLHLGQSRPHRAQLKVTGGTDLETSPLREGPVRLPLTLPVNPRAYGYTITDSLGHQASVNLEEENAGLNLQSDRTHDSIFLALDNPRRLACWRFVYRGDKLVHRSYGGPDWRLALPAASDEPWYVSVHYLWGEEMLSREFVVPLLRKQLRITAEQPDVAYPGQRIELRYTVTDGGGRPVAGADLTSYAHTSRFEQAVAPALPGFERRVLGRVSRRRFELDDFSFENNPGTTRQRLLDWQRWRPQLGLDSLRFYDFLYPAGGQFYEYRPAPGGLTQVAPFVVDSGRVQPPIAVYIDGVPAYVHDVNQNEPYSFVAEPGPHTISIRTAKRLVTLRDVQLRHLHKLTFSVDVNQPCQELKVEARPRFLPEEQLGLARSLLLLDPGSFGPGTLLRQGNRLQPVQSLGFNRYLGVGGPLRPDSVLLRNDAEGKPRRFMFEGLFKYSLEPGVLKMRCVDPAAFGPLSGSGFPARLPLDGFAYTEAMLRPQPGTPAVGGLGYGYSPRAHYYYTPVLDNPAGTPAGQGRLQLRLPEPPNPKDPSQLWPEALYLLVTRPDQPKFLRLLAGLPTVHALPPGRYRVAVLRADSACWVPAELVTVQPGGTTYLQLRAADWQKPGALSRRIGRLVRQRVPRPTAAAPAREEHRVIRATQPAVVQPGWSTISGKIIDNSTGEGIPGVTIMVKGTTTGTSTMADGTYSLQVPPEATTLSVSSVGYVTVERRIGGSVLNAGLSADTKQLSEVVVVGYGTVSRSSLTASYSTSSLQGRVAGVSVASSANIRIRGANSLTGSAQPLLILNGLPFNGRLEDLDPATIANITTLKDAAATGVYGARGANGVILITTKSDLVAAPADLEAAGGQDPRLALRRRFSDYGWWRPTLVTDARGQARTTVTLPDDVTGWHSFVLGSDNHGRTGSAAGLLRSFKTLRAELAVPRFLVAGDQTQIIGKTLNYLPDTARVATSFRVGGAEVRRQQHRVAGAVVDTLTLVAPATPGDSLLLSFGLTGAAGYQDGEQRPVPILPAGTLERTGSFLTLTAPDTTVQLPAFDAQRGPVTLRLETDPIPALLSEIQHVQAYAYLCNEQAASKLKALLLERRIRVAMGEEFGGDKAVNYLIRKLLAGRYKDSRLWGTWPTSPVSYWASTHVVEALLEARTAGYAVKLDQAELLDFLGRRLDEELSRAEAAAARPKNPDFYFPDDVLRLLRLLHQLQSPTGFATYLRRLARLQRGRQPLDRYLALTELRQQLQQPYQLDTLRRYRLRTQLGGVYYADTLQPGAYYRYLLDNRVGSSLLAYRILRREGGHEAELTRLRVYLLGLRRAGHWRSTYEAAQILETIGPDLFAPGRGTVAARVTLGGGQPQEIGEKQMPFETTLPAAAAPLSLRKEGLQPVYATAYQSFWNPAPAARQGDFAVTTTLAGQSGRRVSLKAGQPAELLVSVDVKAEARYVLVEVPIPAGCSYGPKAPANGYEVHREYLRHQTGIFLDHLPVGRHTFRISLQPRYRGRYTLNPAKAELVYFPTKFGRTDSKQTVVQ</sequence>
<dbReference type="InterPro" id="IPR001599">
    <property type="entry name" value="Macroglobln_a2"/>
</dbReference>
<dbReference type="InterPro" id="IPR008969">
    <property type="entry name" value="CarboxyPept-like_regulatory"/>
</dbReference>
<dbReference type="Pfam" id="PF17973">
    <property type="entry name" value="bMG10"/>
    <property type="match status" value="1"/>
</dbReference>
<keyword evidence="1" id="KW-0812">Transmembrane</keyword>
<dbReference type="Gene3D" id="2.170.130.10">
    <property type="entry name" value="TonB-dependent receptor, plug domain"/>
    <property type="match status" value="1"/>
</dbReference>
<keyword evidence="1" id="KW-0998">Cell outer membrane</keyword>
<keyword evidence="1" id="KW-0813">Transport</keyword>
<name>A0A3S0QJA6_9BACT</name>
<dbReference type="NCBIfam" id="TIGR04057">
    <property type="entry name" value="SusC_RagA_signa"/>
    <property type="match status" value="1"/>
</dbReference>
<proteinExistence type="inferred from homology"/>
<keyword evidence="2" id="KW-0732">Signal</keyword>
<dbReference type="RefSeq" id="WP_126692372.1">
    <property type="nucleotide sequence ID" value="NZ_RXOF01000003.1"/>
</dbReference>
<dbReference type="Pfam" id="PF00207">
    <property type="entry name" value="A2M"/>
    <property type="match status" value="1"/>
</dbReference>
<accession>A0A3S0QJA6</accession>
<keyword evidence="5" id="KW-1185">Reference proteome</keyword>
<dbReference type="SUPFAM" id="SSF56935">
    <property type="entry name" value="Porins"/>
    <property type="match status" value="1"/>
</dbReference>
<feature type="chain" id="PRO_5018741191" description="Alpha-2-macroglobulin domain-containing protein" evidence="2">
    <location>
        <begin position="21"/>
        <end position="2034"/>
    </location>
</feature>
<dbReference type="Gene3D" id="2.60.40.1120">
    <property type="entry name" value="Carboxypeptidase-like, regulatory domain"/>
    <property type="match status" value="1"/>
</dbReference>
<dbReference type="InterPro" id="IPR039426">
    <property type="entry name" value="TonB-dep_rcpt-like"/>
</dbReference>
<dbReference type="Pfam" id="PF13715">
    <property type="entry name" value="CarbopepD_reg_2"/>
    <property type="match status" value="1"/>
</dbReference>
<keyword evidence="1" id="KW-0472">Membrane</keyword>
<dbReference type="EMBL" id="RXOF01000003">
    <property type="protein sequence ID" value="RTQ51480.1"/>
    <property type="molecule type" value="Genomic_DNA"/>
</dbReference>
<evidence type="ECO:0000313" key="4">
    <source>
        <dbReference type="EMBL" id="RTQ51480.1"/>
    </source>
</evidence>
<comment type="subcellular location">
    <subcellularLocation>
        <location evidence="1">Cell outer membrane</location>
        <topology evidence="1">Multi-pass membrane protein</topology>
    </subcellularLocation>
</comment>
<reference evidence="4 5" key="1">
    <citation type="submission" date="2018-12" db="EMBL/GenBank/DDBJ databases">
        <title>Hymenobacter gummosus sp. nov., isolated from a spring.</title>
        <authorList>
            <person name="Nie L."/>
        </authorList>
    </citation>
    <scope>NUCLEOTIDE SEQUENCE [LARGE SCALE GENOMIC DNA]</scope>
    <source>
        <strain evidence="4 5">KCTC 52166</strain>
    </source>
</reference>
<evidence type="ECO:0000313" key="5">
    <source>
        <dbReference type="Proteomes" id="UP000282184"/>
    </source>
</evidence>
<dbReference type="InterPro" id="IPR051802">
    <property type="entry name" value="YfhM-like"/>
</dbReference>
<evidence type="ECO:0000256" key="2">
    <source>
        <dbReference type="SAM" id="SignalP"/>
    </source>
</evidence>
<dbReference type="SMART" id="SM01360">
    <property type="entry name" value="A2M"/>
    <property type="match status" value="1"/>
</dbReference>
<dbReference type="GO" id="GO:0004866">
    <property type="term" value="F:endopeptidase inhibitor activity"/>
    <property type="evidence" value="ECO:0007669"/>
    <property type="project" value="InterPro"/>
</dbReference>
<protein>
    <recommendedName>
        <fullName evidence="3">Alpha-2-macroglobulin domain-containing protein</fullName>
    </recommendedName>
</protein>
<feature type="domain" description="Alpha-2-macroglobulin" evidence="3">
    <location>
        <begin position="1378"/>
        <end position="1467"/>
    </location>
</feature>
<dbReference type="PANTHER" id="PTHR40094">
    <property type="entry name" value="ALPHA-2-MACROGLOBULIN HOMOLOG"/>
    <property type="match status" value="1"/>
</dbReference>
<dbReference type="PANTHER" id="PTHR40094:SF1">
    <property type="entry name" value="UBIQUITIN DOMAIN-CONTAINING PROTEIN"/>
    <property type="match status" value="1"/>
</dbReference>
<organism evidence="4 5">
    <name type="scientific">Hymenobacter gummosus</name>
    <dbReference type="NCBI Taxonomy" id="1776032"/>
    <lineage>
        <taxon>Bacteria</taxon>
        <taxon>Pseudomonadati</taxon>
        <taxon>Bacteroidota</taxon>
        <taxon>Cytophagia</taxon>
        <taxon>Cytophagales</taxon>
        <taxon>Hymenobacteraceae</taxon>
        <taxon>Hymenobacter</taxon>
    </lineage>
</organism>
<dbReference type="GO" id="GO:0009279">
    <property type="term" value="C:cell outer membrane"/>
    <property type="evidence" value="ECO:0007669"/>
    <property type="project" value="UniProtKB-SubCell"/>
</dbReference>
<dbReference type="InterPro" id="IPR023997">
    <property type="entry name" value="TonB-dep_OMP_SusC/RagA_CS"/>
</dbReference>
<dbReference type="Proteomes" id="UP000282184">
    <property type="component" value="Unassembled WGS sequence"/>
</dbReference>